<dbReference type="RefSeq" id="WP_137600636.1">
    <property type="nucleotide sequence ID" value="NZ_BJDT01000004.1"/>
</dbReference>
<dbReference type="PANTHER" id="PTHR30349">
    <property type="entry name" value="PHAGE INTEGRASE-RELATED"/>
    <property type="match status" value="1"/>
</dbReference>
<evidence type="ECO:0000313" key="7">
    <source>
        <dbReference type="Proteomes" id="UP001596158"/>
    </source>
</evidence>
<sequence>MSITKQKDRTYNVRISYSDNDGKRREKNKKGFTSLTLAKKWERKTLDEIDEILANHKQQKNRMLLRDVYEMWLSTYKPKVADTTLKKTDSFMQLHVLCSKWFKNSYVDEITPTILQQFVNELSAVMHNYKKNLMPFKQTLAQCVVMGLIDETPFNRIIMPQPKPSPIFTDRLDFYTIEQLNQFMSSAKVLYGGRDDVKYRIYALFRVLAFTGMRRGELLALKWTDIDYQNKTIKVNKNLVVDNGIINKIHPPKTKAGNRNVRIDDNTLTILRHWQAIQSRLTLASGLQSTGIIFTNSTLDNYQLVSKLRPWLITIAEHARLPRIKVHGFRHTYATLAIQAGMNVKQLQYQLGHDDVQTTLSVYSGLTETDKAKTADVFTSLVNF</sequence>
<evidence type="ECO:0000256" key="2">
    <source>
        <dbReference type="ARBA" id="ARBA00022908"/>
    </source>
</evidence>
<dbReference type="InterPro" id="IPR010998">
    <property type="entry name" value="Integrase_recombinase_N"/>
</dbReference>
<dbReference type="EMBL" id="JBHSSG010000010">
    <property type="protein sequence ID" value="MFC6178651.1"/>
    <property type="molecule type" value="Genomic_DNA"/>
</dbReference>
<proteinExistence type="inferred from homology"/>
<evidence type="ECO:0000256" key="4">
    <source>
        <dbReference type="ARBA" id="ARBA00023172"/>
    </source>
</evidence>
<dbReference type="Gene3D" id="1.10.150.130">
    <property type="match status" value="1"/>
</dbReference>
<evidence type="ECO:0000259" key="5">
    <source>
        <dbReference type="PROSITE" id="PS51898"/>
    </source>
</evidence>
<dbReference type="InterPro" id="IPR011010">
    <property type="entry name" value="DNA_brk_join_enz"/>
</dbReference>
<dbReference type="InterPro" id="IPR004107">
    <property type="entry name" value="Integrase_SAM-like_N"/>
</dbReference>
<reference evidence="7" key="1">
    <citation type="journal article" date="2019" name="Int. J. Syst. Evol. Microbiol.">
        <title>The Global Catalogue of Microorganisms (GCM) 10K type strain sequencing project: providing services to taxonomists for standard genome sequencing and annotation.</title>
        <authorList>
            <consortium name="The Broad Institute Genomics Platform"/>
            <consortium name="The Broad Institute Genome Sequencing Center for Infectious Disease"/>
            <person name="Wu L."/>
            <person name="Ma J."/>
        </authorList>
    </citation>
    <scope>NUCLEOTIDE SEQUENCE [LARGE SCALE GENOMIC DNA]</scope>
    <source>
        <strain evidence="7">CCM 8924</strain>
    </source>
</reference>
<feature type="domain" description="Tyr recombinase" evidence="5">
    <location>
        <begin position="170"/>
        <end position="376"/>
    </location>
</feature>
<dbReference type="PROSITE" id="PS51898">
    <property type="entry name" value="TYR_RECOMBINASE"/>
    <property type="match status" value="1"/>
</dbReference>
<dbReference type="Pfam" id="PF14659">
    <property type="entry name" value="Phage_int_SAM_3"/>
    <property type="match status" value="1"/>
</dbReference>
<evidence type="ECO:0000313" key="6">
    <source>
        <dbReference type="EMBL" id="MFC6178651.1"/>
    </source>
</evidence>
<dbReference type="Gene3D" id="1.10.443.10">
    <property type="entry name" value="Intergrase catalytic core"/>
    <property type="match status" value="1"/>
</dbReference>
<comment type="caution">
    <text evidence="6">The sequence shown here is derived from an EMBL/GenBank/DDBJ whole genome shotgun (WGS) entry which is preliminary data.</text>
</comment>
<evidence type="ECO:0000256" key="1">
    <source>
        <dbReference type="ARBA" id="ARBA00008857"/>
    </source>
</evidence>
<keyword evidence="2" id="KW-0229">DNA integration</keyword>
<keyword evidence="3" id="KW-0238">DNA-binding</keyword>
<dbReference type="Proteomes" id="UP001596158">
    <property type="component" value="Unassembled WGS sequence"/>
</dbReference>
<dbReference type="InterPro" id="IPR050090">
    <property type="entry name" value="Tyrosine_recombinase_XerCD"/>
</dbReference>
<dbReference type="Pfam" id="PF00589">
    <property type="entry name" value="Phage_integrase"/>
    <property type="match status" value="1"/>
</dbReference>
<comment type="similarity">
    <text evidence="1">Belongs to the 'phage' integrase family.</text>
</comment>
<name>A0ABW1RTB9_9LACO</name>
<dbReference type="InterPro" id="IPR028259">
    <property type="entry name" value="AP2-like_int_N"/>
</dbReference>
<keyword evidence="4" id="KW-0233">DNA recombination</keyword>
<protein>
    <submittedName>
        <fullName evidence="6">Tyrosine-type recombinase/integrase</fullName>
    </submittedName>
</protein>
<dbReference type="SUPFAM" id="SSF56349">
    <property type="entry name" value="DNA breaking-rejoining enzymes"/>
    <property type="match status" value="1"/>
</dbReference>
<organism evidence="6 7">
    <name type="scientific">Weissella sagaensis</name>
    <dbReference type="NCBI Taxonomy" id="2559928"/>
    <lineage>
        <taxon>Bacteria</taxon>
        <taxon>Bacillati</taxon>
        <taxon>Bacillota</taxon>
        <taxon>Bacilli</taxon>
        <taxon>Lactobacillales</taxon>
        <taxon>Lactobacillaceae</taxon>
        <taxon>Weissella</taxon>
    </lineage>
</organism>
<dbReference type="PANTHER" id="PTHR30349:SF64">
    <property type="entry name" value="PROPHAGE INTEGRASE INTD-RELATED"/>
    <property type="match status" value="1"/>
</dbReference>
<dbReference type="InterPro" id="IPR002104">
    <property type="entry name" value="Integrase_catalytic"/>
</dbReference>
<dbReference type="InterPro" id="IPR013762">
    <property type="entry name" value="Integrase-like_cat_sf"/>
</dbReference>
<dbReference type="CDD" id="cd01189">
    <property type="entry name" value="INT_ICEBs1_C_like"/>
    <property type="match status" value="1"/>
</dbReference>
<evidence type="ECO:0000256" key="3">
    <source>
        <dbReference type="ARBA" id="ARBA00023125"/>
    </source>
</evidence>
<keyword evidence="7" id="KW-1185">Reference proteome</keyword>
<dbReference type="Pfam" id="PF14657">
    <property type="entry name" value="Arm-DNA-bind_4"/>
    <property type="match status" value="1"/>
</dbReference>
<gene>
    <name evidence="6" type="ORF">ACFQGR_04530</name>
</gene>
<accession>A0ABW1RTB9</accession>